<evidence type="ECO:0000256" key="3">
    <source>
        <dbReference type="ARBA" id="ARBA00022485"/>
    </source>
</evidence>
<dbReference type="Gene3D" id="3.40.50.12440">
    <property type="match status" value="1"/>
</dbReference>
<dbReference type="InterPro" id="IPR050612">
    <property type="entry name" value="Prok_Mopterin_Oxidored"/>
</dbReference>
<dbReference type="InterPro" id="IPR009010">
    <property type="entry name" value="Asp_de-COase-like_dom_sf"/>
</dbReference>
<dbReference type="InterPro" id="IPR006656">
    <property type="entry name" value="Mopterin_OxRdtase"/>
</dbReference>
<dbReference type="SUPFAM" id="SSF53706">
    <property type="entry name" value="Formate dehydrogenase/DMSO reductase, domains 1-3"/>
    <property type="match status" value="1"/>
</dbReference>
<keyword evidence="11" id="KW-1185">Reference proteome</keyword>
<dbReference type="RefSeq" id="WP_197922404.1">
    <property type="nucleotide sequence ID" value="NZ_CAWPTA010000009.1"/>
</dbReference>
<dbReference type="Gene3D" id="2.40.40.20">
    <property type="match status" value="1"/>
</dbReference>
<dbReference type="Proteomes" id="UP000602442">
    <property type="component" value="Unassembled WGS sequence"/>
</dbReference>
<feature type="domain" description="4Fe-4S Mo/W bis-MGD-type" evidence="9">
    <location>
        <begin position="6"/>
        <end position="63"/>
    </location>
</feature>
<accession>A0ABS0N6S8</accession>
<dbReference type="PANTHER" id="PTHR43742">
    <property type="entry name" value="TRIMETHYLAMINE-N-OXIDE REDUCTASE"/>
    <property type="match status" value="1"/>
</dbReference>
<dbReference type="Gene3D" id="3.40.50.740">
    <property type="match status" value="1"/>
</dbReference>
<evidence type="ECO:0000256" key="6">
    <source>
        <dbReference type="ARBA" id="ARBA00023002"/>
    </source>
</evidence>
<keyword evidence="5" id="KW-0479">Metal-binding</keyword>
<keyword evidence="6" id="KW-0560">Oxidoreductase</keyword>
<evidence type="ECO:0000259" key="9">
    <source>
        <dbReference type="PROSITE" id="PS51669"/>
    </source>
</evidence>
<evidence type="ECO:0000256" key="2">
    <source>
        <dbReference type="ARBA" id="ARBA00010312"/>
    </source>
</evidence>
<evidence type="ECO:0000256" key="4">
    <source>
        <dbReference type="ARBA" id="ARBA00022505"/>
    </source>
</evidence>
<dbReference type="PROSITE" id="PS51669">
    <property type="entry name" value="4FE4S_MOW_BIS_MGD"/>
    <property type="match status" value="1"/>
</dbReference>
<dbReference type="SMART" id="SM00926">
    <property type="entry name" value="Molybdop_Fe4S4"/>
    <property type="match status" value="1"/>
</dbReference>
<comment type="caution">
    <text evidence="10">The sequence shown here is derived from an EMBL/GenBank/DDBJ whole genome shotgun (WGS) entry which is preliminary data.</text>
</comment>
<evidence type="ECO:0000256" key="5">
    <source>
        <dbReference type="ARBA" id="ARBA00022723"/>
    </source>
</evidence>
<dbReference type="PROSITE" id="PS00551">
    <property type="entry name" value="MOLYBDOPTERIN_PROK_1"/>
    <property type="match status" value="1"/>
</dbReference>
<protein>
    <submittedName>
        <fullName evidence="10">Molybdopterin-dependent oxidoreductase</fullName>
    </submittedName>
</protein>
<sequence length="760" mass="83701">MPAQHDKVVRTVCSPNCSGTCGVNAFVKNDRITKLEPASFPVPGFERICLKGIAMAMERLHHPDRLKYPLRRVGERGEDMWERITWEEAYADIAAKLQAAAAKHGPQTNAWLNMTGNYGFKAITSATRTANCLHGTALTNAGLMSDFAGFVEVMSSMGMPYCNEIGDIVNAKYIMLVGRNVADTAHSEMHFIFDAMEAGAKLVVVDPRFSRTAAKADEWLSPRPGTDAALTLGMIHEIVHAGLMDEDYLAAHTDCPFLVREDGRLLDMAEIAEGAEPGRVVLDAESGEPIAAMGASARLRGELKVTLLDGSVAKCRTTFEVMLEEWEQYTPEVASEICGVPAEQIRQTAHEYANTQPAWIWLGEGPQRYYDGQLAYRGWITLAALCGNIGKPYSGVNVIDGAHLMLLMNQPDEWAMPGGNAGTPLPGVKMLDAIADGDPYPIRSLWLAGYNFSTQSPYFKRFVEDALPKLDLFVVNEQVMTQTARYADYVLPVTSYFEDDMDLVGGGETWFVQLRRRAVEPIGESRNDYEIFAGLCEEMGAGEHWRMTPDEICEFALKNNKHPGIAAIDWPELREKGVVQVNIPRPRVPFGDKIFPTPSGRLELYHEAFVGSGEGVMTHKEPIESRRQPKAKIYPFTFITYKHVHSAHSTHLNLPLINQVLPEPRVEINPIDAASRGIATGDAVRVFNDRGSFTSTATVTEATPSGVLSMPQGWSHERFADGHPSDLGHIKPNAVQEAVIGEANYPVWDVLAQIELAGGN</sequence>
<evidence type="ECO:0000256" key="7">
    <source>
        <dbReference type="ARBA" id="ARBA00023004"/>
    </source>
</evidence>
<evidence type="ECO:0000256" key="8">
    <source>
        <dbReference type="ARBA" id="ARBA00023014"/>
    </source>
</evidence>
<dbReference type="PANTHER" id="PTHR43742:SF6">
    <property type="entry name" value="OXIDOREDUCTASE YYAE-RELATED"/>
    <property type="match status" value="1"/>
</dbReference>
<dbReference type="Gene3D" id="3.40.228.10">
    <property type="entry name" value="Dimethylsulfoxide Reductase, domain 2"/>
    <property type="match status" value="1"/>
</dbReference>
<dbReference type="InterPro" id="IPR027467">
    <property type="entry name" value="MopterinOxRdtase_cofactor_BS"/>
</dbReference>
<dbReference type="InterPro" id="IPR006963">
    <property type="entry name" value="Mopterin_OxRdtase_4Fe-4S_dom"/>
</dbReference>
<evidence type="ECO:0000313" key="10">
    <source>
        <dbReference type="EMBL" id="MBH5323466.1"/>
    </source>
</evidence>
<keyword evidence="3" id="KW-0004">4Fe-4S</keyword>
<dbReference type="Pfam" id="PF04879">
    <property type="entry name" value="Molybdop_Fe4S4"/>
    <property type="match status" value="1"/>
</dbReference>
<organism evidence="10 11">
    <name type="scientific">Aurantiacibacter sediminis</name>
    <dbReference type="NCBI Taxonomy" id="2793064"/>
    <lineage>
        <taxon>Bacteria</taxon>
        <taxon>Pseudomonadati</taxon>
        <taxon>Pseudomonadota</taxon>
        <taxon>Alphaproteobacteria</taxon>
        <taxon>Sphingomonadales</taxon>
        <taxon>Erythrobacteraceae</taxon>
        <taxon>Aurantiacibacter</taxon>
    </lineage>
</organism>
<reference evidence="10 11" key="1">
    <citation type="submission" date="2020-11" db="EMBL/GenBank/DDBJ databases">
        <title>Erythrobacter sediminis sp. nov., a marine bacterium from a tidal flat of Garorim Bay.</title>
        <authorList>
            <person name="Kim D."/>
            <person name="Yoo Y."/>
            <person name="Kim J.-J."/>
        </authorList>
    </citation>
    <scope>NUCLEOTIDE SEQUENCE [LARGE SCALE GENOMIC DNA]</scope>
    <source>
        <strain evidence="10 11">JGD-13</strain>
    </source>
</reference>
<comment type="cofactor">
    <cofactor evidence="1">
        <name>Mo-bis(molybdopterin guanine dinucleotide)</name>
        <dbReference type="ChEBI" id="CHEBI:60539"/>
    </cofactor>
</comment>
<dbReference type="PROSITE" id="PS00490">
    <property type="entry name" value="MOLYBDOPTERIN_PROK_2"/>
    <property type="match status" value="1"/>
</dbReference>
<dbReference type="EMBL" id="JAEANY010000004">
    <property type="protein sequence ID" value="MBH5323466.1"/>
    <property type="molecule type" value="Genomic_DNA"/>
</dbReference>
<name>A0ABS0N6S8_9SPHN</name>
<dbReference type="InterPro" id="IPR006657">
    <property type="entry name" value="MoPterin_dinucl-bd_dom"/>
</dbReference>
<proteinExistence type="inferred from homology"/>
<dbReference type="Pfam" id="PF01568">
    <property type="entry name" value="Molydop_binding"/>
    <property type="match status" value="1"/>
</dbReference>
<comment type="similarity">
    <text evidence="2">Belongs to the prokaryotic molybdopterin-containing oxidoreductase family.</text>
</comment>
<dbReference type="Gene3D" id="2.20.25.90">
    <property type="entry name" value="ADC-like domains"/>
    <property type="match status" value="1"/>
</dbReference>
<evidence type="ECO:0000313" key="11">
    <source>
        <dbReference type="Proteomes" id="UP000602442"/>
    </source>
</evidence>
<dbReference type="PROSITE" id="PS00932">
    <property type="entry name" value="MOLYBDOPTERIN_PROK_3"/>
    <property type="match status" value="1"/>
</dbReference>
<dbReference type="SUPFAM" id="SSF50692">
    <property type="entry name" value="ADC-like"/>
    <property type="match status" value="1"/>
</dbReference>
<keyword evidence="4" id="KW-0500">Molybdenum</keyword>
<dbReference type="InterPro" id="IPR006655">
    <property type="entry name" value="Mopterin_OxRdtase_prok_CS"/>
</dbReference>
<evidence type="ECO:0000256" key="1">
    <source>
        <dbReference type="ARBA" id="ARBA00001942"/>
    </source>
</evidence>
<dbReference type="Pfam" id="PF00384">
    <property type="entry name" value="Molybdopterin"/>
    <property type="match status" value="1"/>
</dbReference>
<keyword evidence="8" id="KW-0411">Iron-sulfur</keyword>
<keyword evidence="7" id="KW-0408">Iron</keyword>
<gene>
    <name evidence="10" type="ORF">I5L03_12825</name>
</gene>